<dbReference type="GO" id="GO:0001732">
    <property type="term" value="P:formation of cytoplasmic translation initiation complex"/>
    <property type="evidence" value="ECO:0007669"/>
    <property type="project" value="UniProtKB-UniRule"/>
</dbReference>
<dbReference type="Pfam" id="PF18005">
    <property type="entry name" value="eIF3m_C_helix"/>
    <property type="match status" value="1"/>
</dbReference>
<comment type="similarity">
    <text evidence="5">Belongs to the eIF-3 subunit M family.</text>
</comment>
<dbReference type="InterPro" id="IPR027528">
    <property type="entry name" value="eIF3m"/>
</dbReference>
<evidence type="ECO:0000313" key="8">
    <source>
        <dbReference type="EMBL" id="KAK5045285.1"/>
    </source>
</evidence>
<reference evidence="8 9" key="1">
    <citation type="submission" date="2023-08" db="EMBL/GenBank/DDBJ databases">
        <title>Black Yeasts Isolated from many extreme environments.</title>
        <authorList>
            <person name="Coleine C."/>
            <person name="Stajich J.E."/>
            <person name="Selbmann L."/>
        </authorList>
    </citation>
    <scope>NUCLEOTIDE SEQUENCE [LARGE SCALE GENOMIC DNA]</scope>
    <source>
        <strain evidence="8 9">CCFEE 5792</strain>
    </source>
</reference>
<evidence type="ECO:0000259" key="7">
    <source>
        <dbReference type="PROSITE" id="PS50250"/>
    </source>
</evidence>
<dbReference type="GO" id="GO:0016282">
    <property type="term" value="C:eukaryotic 43S preinitiation complex"/>
    <property type="evidence" value="ECO:0007669"/>
    <property type="project" value="UniProtKB-UniRule"/>
</dbReference>
<comment type="subunit">
    <text evidence="5">Component of the eukaryotic translation initiation factor 3 (eIF-3) complex.</text>
</comment>
<proteinExistence type="inferred from homology"/>
<comment type="similarity">
    <text evidence="1">Belongs to the CSN7/EIF3M family. CSN7 subfamily.</text>
</comment>
<dbReference type="GO" id="GO:0033290">
    <property type="term" value="C:eukaryotic 48S preinitiation complex"/>
    <property type="evidence" value="ECO:0007669"/>
    <property type="project" value="UniProtKB-UniRule"/>
</dbReference>
<comment type="subcellular location">
    <subcellularLocation>
        <location evidence="5">Cytoplasm</location>
    </subcellularLocation>
</comment>
<feature type="compositionally biased region" description="Gly residues" evidence="6">
    <location>
        <begin position="421"/>
        <end position="444"/>
    </location>
</feature>
<feature type="region of interest" description="Disordered" evidence="6">
    <location>
        <begin position="414"/>
        <end position="491"/>
    </location>
</feature>
<evidence type="ECO:0000256" key="1">
    <source>
        <dbReference type="ARBA" id="ARBA00008482"/>
    </source>
</evidence>
<accession>A0AAV9MUJ1</accession>
<protein>
    <recommendedName>
        <fullName evidence="5">Eukaryotic translation initiation factor 3 subunit M</fullName>
        <shortName evidence="5">eIF3m</shortName>
    </recommendedName>
</protein>
<dbReference type="AlphaFoldDB" id="A0AAV9MUJ1"/>
<dbReference type="PANTHER" id="PTHR15350">
    <property type="entry name" value="COP9 SIGNALOSOME COMPLEX SUBUNIT 7/DENDRITIC CELL PROTEIN GA17"/>
    <property type="match status" value="1"/>
</dbReference>
<dbReference type="Proteomes" id="UP001358417">
    <property type="component" value="Unassembled WGS sequence"/>
</dbReference>
<evidence type="ECO:0000256" key="2">
    <source>
        <dbReference type="ARBA" id="ARBA00022490"/>
    </source>
</evidence>
<dbReference type="InterPro" id="IPR040750">
    <property type="entry name" value="eIF3m_C_helix"/>
</dbReference>
<dbReference type="GO" id="GO:0071541">
    <property type="term" value="C:eukaryotic translation initiation factor 3 complex, eIF3m"/>
    <property type="evidence" value="ECO:0007669"/>
    <property type="project" value="UniProtKB-UniRule"/>
</dbReference>
<dbReference type="HAMAP" id="MF_03012">
    <property type="entry name" value="eIF3m"/>
    <property type="match status" value="1"/>
</dbReference>
<dbReference type="InterPro" id="IPR000717">
    <property type="entry name" value="PCI_dom"/>
</dbReference>
<organism evidence="8 9">
    <name type="scientific">Exophiala bonariae</name>
    <dbReference type="NCBI Taxonomy" id="1690606"/>
    <lineage>
        <taxon>Eukaryota</taxon>
        <taxon>Fungi</taxon>
        <taxon>Dikarya</taxon>
        <taxon>Ascomycota</taxon>
        <taxon>Pezizomycotina</taxon>
        <taxon>Eurotiomycetes</taxon>
        <taxon>Chaetothyriomycetidae</taxon>
        <taxon>Chaetothyriales</taxon>
        <taxon>Herpotrichiellaceae</taxon>
        <taxon>Exophiala</taxon>
    </lineage>
</organism>
<dbReference type="PROSITE" id="PS50250">
    <property type="entry name" value="PCI"/>
    <property type="match status" value="1"/>
</dbReference>
<evidence type="ECO:0000313" key="9">
    <source>
        <dbReference type="Proteomes" id="UP001358417"/>
    </source>
</evidence>
<evidence type="ECO:0000256" key="6">
    <source>
        <dbReference type="SAM" id="MobiDB-lite"/>
    </source>
</evidence>
<dbReference type="Pfam" id="PF01399">
    <property type="entry name" value="PCI"/>
    <property type="match status" value="1"/>
</dbReference>
<comment type="function">
    <text evidence="5">Component of the eukaryotic translation initiation factor 3 (eIF-3) complex, which is involved in protein synthesis of a specialized repertoire of mRNAs and, together with other initiation factors, stimulates binding of mRNA and methionyl-tRNAi to the 40S ribosome. The eIF-3 complex specifically targets and initiates translation of a subset of mRNAs involved in cell proliferation.</text>
</comment>
<dbReference type="PANTHER" id="PTHR15350:SF2">
    <property type="entry name" value="EUKARYOTIC TRANSLATION INITIATION FACTOR 3 SUBUNIT M"/>
    <property type="match status" value="1"/>
</dbReference>
<name>A0AAV9MUJ1_9EURO</name>
<dbReference type="SMART" id="SM00088">
    <property type="entry name" value="PINT"/>
    <property type="match status" value="1"/>
</dbReference>
<sequence length="491" mass="53558">MPGPSNTLLIEGTFSELAEELAQYIDTLAKTEEGAGVQAEIEQLLGAIREAEQSQEPSDDASVSKQKDEVLKKIVTKAAVLNSAPEREFSAAYNLLISLSSQSSIRDQVFARICQYLSDQPVTSSPTHGNSLAIQALTTVFNVLPLNSDARYHVFLAILKVLKTVSSPQAFDALIPQLETNIPNWLSAWQLDEEDARTLYLAVADVASTTGNESLSYNYLLKALETIPTESVGESESIELAKRTLRTALTNPTITDFTPLTASDAIQAIRKSDSNLFDLLEIFSSDDYASYVDFLETNELSSLGIDDSSAEVLSTKIRLLTLATIAASSTTRSVSYSTIASALQISSEDVEMWVIDTIRAGLVEGKLSQLKQEFLVQRATYRVFGEKQWAEIQGRLNVWRRSLESVLQAVKTERERFAREGPGGGNEVGMNGFGNDGGEGGGRQHGGDRQQRRGRGGGGRGGQHREPREPREPREHHHHGAREVDAVGGGD</sequence>
<evidence type="ECO:0000256" key="4">
    <source>
        <dbReference type="ARBA" id="ARBA00022917"/>
    </source>
</evidence>
<evidence type="ECO:0000256" key="5">
    <source>
        <dbReference type="HAMAP-Rule" id="MF_03012"/>
    </source>
</evidence>
<gene>
    <name evidence="8" type="ORF">LTR84_009391</name>
</gene>
<keyword evidence="3 5" id="KW-0396">Initiation factor</keyword>
<feature type="domain" description="PCI" evidence="7">
    <location>
        <begin position="213"/>
        <end position="381"/>
    </location>
</feature>
<evidence type="ECO:0000256" key="3">
    <source>
        <dbReference type="ARBA" id="ARBA00022540"/>
    </source>
</evidence>
<dbReference type="RefSeq" id="XP_064700917.1">
    <property type="nucleotide sequence ID" value="XM_064852931.1"/>
</dbReference>
<keyword evidence="9" id="KW-1185">Reference proteome</keyword>
<comment type="caution">
    <text evidence="8">The sequence shown here is derived from an EMBL/GenBank/DDBJ whole genome shotgun (WGS) entry which is preliminary data.</text>
</comment>
<dbReference type="InterPro" id="IPR045237">
    <property type="entry name" value="COPS7/eIF3m"/>
</dbReference>
<dbReference type="GO" id="GO:0003743">
    <property type="term" value="F:translation initiation factor activity"/>
    <property type="evidence" value="ECO:0007669"/>
    <property type="project" value="UniProtKB-UniRule"/>
</dbReference>
<keyword evidence="4 5" id="KW-0648">Protein biosynthesis</keyword>
<dbReference type="EMBL" id="JAVRRD010000038">
    <property type="protein sequence ID" value="KAK5045285.1"/>
    <property type="molecule type" value="Genomic_DNA"/>
</dbReference>
<dbReference type="GeneID" id="89977550"/>
<feature type="compositionally biased region" description="Basic and acidic residues" evidence="6">
    <location>
        <begin position="463"/>
        <end position="485"/>
    </location>
</feature>
<keyword evidence="2 5" id="KW-0963">Cytoplasm</keyword>